<dbReference type="GO" id="GO:0016746">
    <property type="term" value="F:acyltransferase activity"/>
    <property type="evidence" value="ECO:0007669"/>
    <property type="project" value="UniProtKB-KW"/>
</dbReference>
<dbReference type="AlphaFoldDB" id="A0A1Y5PSF3"/>
<dbReference type="SUPFAM" id="SSF51161">
    <property type="entry name" value="Trimeric LpxA-like enzymes"/>
    <property type="match status" value="1"/>
</dbReference>
<proteinExistence type="predicted"/>
<dbReference type="EMBL" id="FLQS01000059">
    <property type="protein sequence ID" value="SBS78848.1"/>
    <property type="molecule type" value="Genomic_DNA"/>
</dbReference>
<protein>
    <submittedName>
        <fullName evidence="1">Putative enzyme</fullName>
        <ecNumber evidence="1">2.3.1.-</ecNumber>
    </submittedName>
</protein>
<dbReference type="Pfam" id="PF00132">
    <property type="entry name" value="Hexapep"/>
    <property type="match status" value="1"/>
</dbReference>
<dbReference type="PANTHER" id="PTHR23416">
    <property type="entry name" value="SIALIC ACID SYNTHASE-RELATED"/>
    <property type="match status" value="1"/>
</dbReference>
<dbReference type="InterPro" id="IPR001451">
    <property type="entry name" value="Hexapep"/>
</dbReference>
<sequence>MPPLALGSQPMTSMWGSPIHKRWAGSRLRDPRQAKFLTKESLRWVIANKAYTPWYLVRYWRLLKFKLANPHIITRGMVFLGKNVEIHATPELAQLEIGRWVHIGDKNTIRAHEGSLRFGDKVVLGRDNVINCYLDIELGDSALMADWCYVCDFDHKMDNIEMPIKDQGIVKGPVRIGPDTWIAAKVTVLRGTTIGRGCVLGAHAVVKGDIPDFSIAVGSPAKVVKNRKLAWDTSAAQRAELAAALADIERKKASRLEA</sequence>
<dbReference type="Gene3D" id="2.160.10.10">
    <property type="entry name" value="Hexapeptide repeat proteins"/>
    <property type="match status" value="1"/>
</dbReference>
<reference evidence="1" key="1">
    <citation type="submission" date="2016-03" db="EMBL/GenBank/DDBJ databases">
        <authorList>
            <person name="Ploux O."/>
        </authorList>
    </citation>
    <scope>NUCLEOTIDE SEQUENCE</scope>
    <source>
        <strain evidence="1">UC10</strain>
    </source>
</reference>
<dbReference type="InterPro" id="IPR011004">
    <property type="entry name" value="Trimer_LpxA-like_sf"/>
</dbReference>
<dbReference type="CDD" id="cd04647">
    <property type="entry name" value="LbH_MAT_like"/>
    <property type="match status" value="1"/>
</dbReference>
<accession>A0A1Y5PSF3</accession>
<dbReference type="InterPro" id="IPR051159">
    <property type="entry name" value="Hexapeptide_acetyltransf"/>
</dbReference>
<gene>
    <name evidence="1" type="ORF">MHPYR_620024</name>
</gene>
<evidence type="ECO:0000313" key="1">
    <source>
        <dbReference type="EMBL" id="SBS78848.1"/>
    </source>
</evidence>
<organism evidence="1">
    <name type="scientific">uncultured Mycobacterium sp</name>
    <dbReference type="NCBI Taxonomy" id="171292"/>
    <lineage>
        <taxon>Bacteria</taxon>
        <taxon>Bacillati</taxon>
        <taxon>Actinomycetota</taxon>
        <taxon>Actinomycetes</taxon>
        <taxon>Mycobacteriales</taxon>
        <taxon>Mycobacteriaceae</taxon>
        <taxon>Mycobacterium</taxon>
        <taxon>environmental samples</taxon>
    </lineage>
</organism>
<dbReference type="EC" id="2.3.1.-" evidence="1"/>
<keyword evidence="1" id="KW-0012">Acyltransferase</keyword>
<keyword evidence="1" id="KW-0808">Transferase</keyword>
<name>A0A1Y5PSF3_9MYCO</name>